<keyword evidence="1" id="KW-0732">Signal</keyword>
<evidence type="ECO:0000256" key="1">
    <source>
        <dbReference type="SAM" id="SignalP"/>
    </source>
</evidence>
<dbReference type="InterPro" id="IPR011990">
    <property type="entry name" value="TPR-like_helical_dom_sf"/>
</dbReference>
<proteinExistence type="predicted"/>
<evidence type="ECO:0008006" key="4">
    <source>
        <dbReference type="Google" id="ProtNLM"/>
    </source>
</evidence>
<comment type="caution">
    <text evidence="2">The sequence shown here is derived from an EMBL/GenBank/DDBJ whole genome shotgun (WGS) entry which is preliminary data.</text>
</comment>
<organism evidence="2 3">
    <name type="scientific">Aliidiomarina taiwanensis</name>
    <dbReference type="NCBI Taxonomy" id="946228"/>
    <lineage>
        <taxon>Bacteria</taxon>
        <taxon>Pseudomonadati</taxon>
        <taxon>Pseudomonadota</taxon>
        <taxon>Gammaproteobacteria</taxon>
        <taxon>Alteromonadales</taxon>
        <taxon>Idiomarinaceae</taxon>
        <taxon>Aliidiomarina</taxon>
    </lineage>
</organism>
<feature type="chain" id="PRO_5019441141" description="DUF560 domain-containing protein" evidence="1">
    <location>
        <begin position="23"/>
        <end position="453"/>
    </location>
</feature>
<reference evidence="2 3" key="1">
    <citation type="journal article" date="2011" name="Front. Microbiol.">
        <title>Genomic signatures of strain selection and enhancement in Bacillus atrophaeus var. globigii, a historical biowarfare simulant.</title>
        <authorList>
            <person name="Gibbons H.S."/>
            <person name="Broomall S.M."/>
            <person name="McNew L.A."/>
            <person name="Daligault H."/>
            <person name="Chapman C."/>
            <person name="Bruce D."/>
            <person name="Karavis M."/>
            <person name="Krepps M."/>
            <person name="McGregor P.A."/>
            <person name="Hong C."/>
            <person name="Park K.H."/>
            <person name="Akmal A."/>
            <person name="Feldman A."/>
            <person name="Lin J.S."/>
            <person name="Chang W.E."/>
            <person name="Higgs B.W."/>
            <person name="Demirev P."/>
            <person name="Lindquist J."/>
            <person name="Liem A."/>
            <person name="Fochler E."/>
            <person name="Read T.D."/>
            <person name="Tapia R."/>
            <person name="Johnson S."/>
            <person name="Bishop-Lilly K.A."/>
            <person name="Detter C."/>
            <person name="Han C."/>
            <person name="Sozhamannan S."/>
            <person name="Rosenzweig C.N."/>
            <person name="Skowronski E.W."/>
        </authorList>
    </citation>
    <scope>NUCLEOTIDE SEQUENCE [LARGE SCALE GENOMIC DNA]</scope>
    <source>
        <strain evidence="2 3">AIT1</strain>
    </source>
</reference>
<dbReference type="SUPFAM" id="SSF48452">
    <property type="entry name" value="TPR-like"/>
    <property type="match status" value="1"/>
</dbReference>
<accession>A0A432X0U3</accession>
<feature type="signal peptide" evidence="1">
    <location>
        <begin position="1"/>
        <end position="22"/>
    </location>
</feature>
<dbReference type="OrthoDB" id="6397263at2"/>
<name>A0A432X0U3_9GAMM</name>
<evidence type="ECO:0000313" key="2">
    <source>
        <dbReference type="EMBL" id="RUO39826.1"/>
    </source>
</evidence>
<keyword evidence="3" id="KW-1185">Reference proteome</keyword>
<dbReference type="Proteomes" id="UP000286976">
    <property type="component" value="Unassembled WGS sequence"/>
</dbReference>
<dbReference type="Pfam" id="PF14559">
    <property type="entry name" value="TPR_19"/>
    <property type="match status" value="1"/>
</dbReference>
<evidence type="ECO:0000313" key="3">
    <source>
        <dbReference type="Proteomes" id="UP000286976"/>
    </source>
</evidence>
<dbReference type="RefSeq" id="WP_126757700.1">
    <property type="nucleotide sequence ID" value="NZ_PIPQ01000005.1"/>
</dbReference>
<dbReference type="AlphaFoldDB" id="A0A432X0U3"/>
<sequence>MRLSIILLACLIGLISPQAVLAQSTSSAETLTVNQVVQQGREYLTQQKPAQAYALFQTYEPAYAGQPQYDYWYGVAAIRHGQPFPASLALERAIAKQPLHAGARLELVAAYIQLDQYESAEIQLNHLDSLNPPPRAQQAMDNFRQVIADRRAGKTNNPSVYSLSLDAGYDSNYLNYPDSFDLFADTILEGLAILEADGTSYNNVRGLAWKRWNGKQGMFVEASLLGQMRINHNSEASIFDTRIVHGKFSFGTELNKRNELKFGFEASHLWLDNQPYRTHTGLHATWKGAINASSELVVNGAFREFRFDQRRNDYVAWSGDVEWRKALSEQWRWRNKAGLVQESVTQDVTRQGGNARKVFISTHLDYNLSGNSQLLSTLGYENHTYSQEGFAVFNHGQAEIRDDDSIRARLEWIYMPSKHWRFSLFGQYRNQASSIDFFELDQTLVQGSVTYVF</sequence>
<dbReference type="EMBL" id="PIPQ01000005">
    <property type="protein sequence ID" value="RUO39826.1"/>
    <property type="molecule type" value="Genomic_DNA"/>
</dbReference>
<protein>
    <recommendedName>
        <fullName evidence="4">DUF560 domain-containing protein</fullName>
    </recommendedName>
</protein>
<dbReference type="Gene3D" id="1.25.40.10">
    <property type="entry name" value="Tetratricopeptide repeat domain"/>
    <property type="match status" value="1"/>
</dbReference>
<gene>
    <name evidence="2" type="ORF">CWE15_08700</name>
</gene>